<keyword evidence="2" id="KW-1185">Reference proteome</keyword>
<gene>
    <name evidence="1" type="ORF">V2W30_38360</name>
</gene>
<name>A0ACD5AS51_9ACTN</name>
<protein>
    <submittedName>
        <fullName evidence="1">PQQ-binding-like beta-propeller repeat protein</fullName>
    </submittedName>
</protein>
<dbReference type="EMBL" id="CP146022">
    <property type="protein sequence ID" value="WWQ68623.1"/>
    <property type="molecule type" value="Genomic_DNA"/>
</dbReference>
<dbReference type="Proteomes" id="UP001432251">
    <property type="component" value="Chromosome"/>
</dbReference>
<reference evidence="1" key="1">
    <citation type="journal article" date="2025" name="Int. J. Syst. Evol. Microbiol.">
        <title>Streptomyces citrinus sp. nov., with yellow diffusible pigment.</title>
        <authorList>
            <person name="He Y."/>
            <person name="Yang E."/>
            <person name="Xu J."/>
            <person name="Sun Y."/>
            <person name="Sun L."/>
        </authorList>
    </citation>
    <scope>NUCLEOTIDE SEQUENCE</scope>
    <source>
        <strain evidence="1">Q6</strain>
    </source>
</reference>
<evidence type="ECO:0000313" key="2">
    <source>
        <dbReference type="Proteomes" id="UP001432251"/>
    </source>
</evidence>
<organism evidence="1 2">
    <name type="scientific">Streptomyces citrinus</name>
    <dbReference type="NCBI Taxonomy" id="3118173"/>
    <lineage>
        <taxon>Bacteria</taxon>
        <taxon>Bacillati</taxon>
        <taxon>Actinomycetota</taxon>
        <taxon>Actinomycetes</taxon>
        <taxon>Kitasatosporales</taxon>
        <taxon>Streptomycetaceae</taxon>
        <taxon>Streptomyces</taxon>
    </lineage>
</organism>
<evidence type="ECO:0000313" key="1">
    <source>
        <dbReference type="EMBL" id="WWQ68623.1"/>
    </source>
</evidence>
<proteinExistence type="predicted"/>
<sequence length="452" mass="48031">MNTDQMDRTIRDVLNNWTPDSPAAPAGLVDRLVRRRRRRGLVRAGGAALAIAGVTVGAIMVTGTGGQGGEPRPAGQVSKESRLWWRTTLPTSSLDACTTGPGAVYCRSAAYDAVSLDIGTGKIAWQRKGQDPNGGASPAGRLPGVRDGVLYTFADHAPKKPRPGTDLVALDVESRRVLWRHELADDSRGPVSAIMFERGILANTPTFKKVAALDGKTGRTLWTHAWKQADCDRAVIGGVPYLTCSPDSEKAPQRSTVVRLDPATGAARTVATVKGMTTLLGTDGDTVLLGGPAGDRRSFGDPGPVTLTRVDTRSGKITQHRADRLPWGVVADGVILGTDGRGRAVAYSADDGTRLWSRDLGLKLRKNPRDSALRELPSAAAVDLDARLAYFMDPSGNLVGVDLGSGEVRWRDRVALPKTPANAGVAPELMVHDHGLVGQTGGELFRIEPKVK</sequence>
<accession>A0ACD5AS51</accession>